<gene>
    <name evidence="1" type="ORF">AVDCRST_MAG61-3129</name>
</gene>
<name>A0A6J4LK87_9ACTN</name>
<organism evidence="1">
    <name type="scientific">uncultured Friedmanniella sp</name>
    <dbReference type="NCBI Taxonomy" id="335381"/>
    <lineage>
        <taxon>Bacteria</taxon>
        <taxon>Bacillati</taxon>
        <taxon>Actinomycetota</taxon>
        <taxon>Actinomycetes</taxon>
        <taxon>Propionibacteriales</taxon>
        <taxon>Nocardioidaceae</taxon>
        <taxon>Friedmanniella</taxon>
        <taxon>environmental samples</taxon>
    </lineage>
</organism>
<evidence type="ECO:0000313" key="1">
    <source>
        <dbReference type="EMBL" id="CAA9335424.1"/>
    </source>
</evidence>
<dbReference type="EMBL" id="CADCTT010000383">
    <property type="protein sequence ID" value="CAA9335424.1"/>
    <property type="molecule type" value="Genomic_DNA"/>
</dbReference>
<protein>
    <submittedName>
        <fullName evidence="1">Uncharacterized protein</fullName>
    </submittedName>
</protein>
<sequence>MWLVTGFVLVLILAHSARFLRGARRLRPRLRRIELAF</sequence>
<proteinExistence type="predicted"/>
<reference evidence="1" key="1">
    <citation type="submission" date="2020-02" db="EMBL/GenBank/DDBJ databases">
        <authorList>
            <person name="Meier V. D."/>
        </authorList>
    </citation>
    <scope>NUCLEOTIDE SEQUENCE</scope>
    <source>
        <strain evidence="1">AVDCRST_MAG61</strain>
    </source>
</reference>
<accession>A0A6J4LK87</accession>
<dbReference type="AlphaFoldDB" id="A0A6J4LK87"/>